<reference evidence="8 9" key="2">
    <citation type="submission" date="2018-11" db="EMBL/GenBank/DDBJ databases">
        <authorList>
            <consortium name="Pathogen Informatics"/>
        </authorList>
    </citation>
    <scope>NUCLEOTIDE SEQUENCE [LARGE SCALE GENOMIC DNA]</scope>
</reference>
<dbReference type="WBParaSite" id="BPAG_0001174301-mRNA-1">
    <property type="protein sequence ID" value="BPAG_0001174301-mRNA-1"/>
    <property type="gene ID" value="BPAG_0001174301"/>
</dbReference>
<dbReference type="AlphaFoldDB" id="A0A0N4TSQ9"/>
<dbReference type="Gene3D" id="1.10.3730.20">
    <property type="match status" value="1"/>
</dbReference>
<feature type="transmembrane region" description="Helical" evidence="7">
    <location>
        <begin position="120"/>
        <end position="139"/>
    </location>
</feature>
<evidence type="ECO:0000256" key="6">
    <source>
        <dbReference type="ARBA" id="ARBA00023136"/>
    </source>
</evidence>
<keyword evidence="6 7" id="KW-0472">Membrane</keyword>
<keyword evidence="3" id="KW-0762">Sugar transport</keyword>
<evidence type="ECO:0000256" key="4">
    <source>
        <dbReference type="ARBA" id="ARBA00022692"/>
    </source>
</evidence>
<dbReference type="PIRSF" id="PIRSF005799">
    <property type="entry name" value="UDP-gal_transpt"/>
    <property type="match status" value="1"/>
</dbReference>
<accession>A0A0N4TSQ9</accession>
<dbReference type="InterPro" id="IPR037185">
    <property type="entry name" value="EmrE-like"/>
</dbReference>
<feature type="transmembrane region" description="Helical" evidence="7">
    <location>
        <begin position="230"/>
        <end position="249"/>
    </location>
</feature>
<evidence type="ECO:0000313" key="9">
    <source>
        <dbReference type="Proteomes" id="UP000278627"/>
    </source>
</evidence>
<evidence type="ECO:0000313" key="8">
    <source>
        <dbReference type="EMBL" id="VDN92891.1"/>
    </source>
</evidence>
<feature type="transmembrane region" description="Helical" evidence="7">
    <location>
        <begin position="20"/>
        <end position="40"/>
    </location>
</feature>
<dbReference type="GO" id="GO:0015165">
    <property type="term" value="F:pyrimidine nucleotide-sugar transmembrane transporter activity"/>
    <property type="evidence" value="ECO:0007669"/>
    <property type="project" value="InterPro"/>
</dbReference>
<evidence type="ECO:0000256" key="2">
    <source>
        <dbReference type="ARBA" id="ARBA00009976"/>
    </source>
</evidence>
<feature type="transmembrane region" description="Helical" evidence="7">
    <location>
        <begin position="205"/>
        <end position="223"/>
    </location>
</feature>
<dbReference type="Pfam" id="PF04142">
    <property type="entry name" value="Nuc_sug_transp"/>
    <property type="match status" value="2"/>
</dbReference>
<gene>
    <name evidence="8" type="ORF">BPAG_LOCUS11705</name>
</gene>
<comment type="subcellular location">
    <subcellularLocation>
        <location evidence="1">Membrane</location>
        <topology evidence="1">Multi-pass membrane protein</topology>
    </subcellularLocation>
</comment>
<dbReference type="GO" id="GO:0000139">
    <property type="term" value="C:Golgi membrane"/>
    <property type="evidence" value="ECO:0007669"/>
    <property type="project" value="InterPro"/>
</dbReference>
<organism evidence="10">
    <name type="scientific">Brugia pahangi</name>
    <name type="common">Filarial nematode worm</name>
    <dbReference type="NCBI Taxonomy" id="6280"/>
    <lineage>
        <taxon>Eukaryota</taxon>
        <taxon>Metazoa</taxon>
        <taxon>Ecdysozoa</taxon>
        <taxon>Nematoda</taxon>
        <taxon>Chromadorea</taxon>
        <taxon>Rhabditida</taxon>
        <taxon>Spirurina</taxon>
        <taxon>Spiruromorpha</taxon>
        <taxon>Filarioidea</taxon>
        <taxon>Onchocercidae</taxon>
        <taxon>Brugia</taxon>
    </lineage>
</organism>
<evidence type="ECO:0000256" key="5">
    <source>
        <dbReference type="ARBA" id="ARBA00022989"/>
    </source>
</evidence>
<feature type="transmembrane region" description="Helical" evidence="7">
    <location>
        <begin position="52"/>
        <end position="76"/>
    </location>
</feature>
<evidence type="ECO:0000256" key="3">
    <source>
        <dbReference type="ARBA" id="ARBA00022597"/>
    </source>
</evidence>
<evidence type="ECO:0000256" key="7">
    <source>
        <dbReference type="SAM" id="Phobius"/>
    </source>
</evidence>
<sequence length="261" mass="29544">MPLLSYSTQYRITDERFLTTVTVLIGEIVKFLIASVIIILNEKSFKKYLSSCYNIIIGNYSETLKICLIAVIYAIQNNLYYIAFTHLEPTTYCLTHQIKIFITALMLWIMLGHHFSWQQWFALILLAIGIANIQMQHIPSNQNPKINQKPLLGFIIVLTMCFTSAFANGMFHGFDIPVWILILMNSTGGLLISIVIKYADNIAKTYAQSASILGASFGSWILFNFTPPSLLYCLGGIAIIISIIIYNSYPYENQQTIKPNS</sequence>
<keyword evidence="9" id="KW-1185">Reference proteome</keyword>
<evidence type="ECO:0000313" key="10">
    <source>
        <dbReference type="WBParaSite" id="BPAG_0001174301-mRNA-1"/>
    </source>
</evidence>
<feature type="transmembrane region" description="Helical" evidence="7">
    <location>
        <begin position="151"/>
        <end position="171"/>
    </location>
</feature>
<dbReference type="EMBL" id="UZAD01013244">
    <property type="protein sequence ID" value="VDN92891.1"/>
    <property type="molecule type" value="Genomic_DNA"/>
</dbReference>
<reference evidence="10" key="1">
    <citation type="submission" date="2017-02" db="UniProtKB">
        <authorList>
            <consortium name="WormBaseParasite"/>
        </authorList>
    </citation>
    <scope>IDENTIFICATION</scope>
</reference>
<keyword evidence="3" id="KW-0813">Transport</keyword>
<dbReference type="STRING" id="6280.A0A0N4TSQ9"/>
<evidence type="ECO:0000256" key="1">
    <source>
        <dbReference type="ARBA" id="ARBA00004141"/>
    </source>
</evidence>
<proteinExistence type="inferred from homology"/>
<dbReference type="InterPro" id="IPR007271">
    <property type="entry name" value="Nuc_sug_transpt"/>
</dbReference>
<dbReference type="Proteomes" id="UP000278627">
    <property type="component" value="Unassembled WGS sequence"/>
</dbReference>
<feature type="transmembrane region" description="Helical" evidence="7">
    <location>
        <begin position="178"/>
        <end position="199"/>
    </location>
</feature>
<dbReference type="PANTHER" id="PTHR10231">
    <property type="entry name" value="NUCLEOTIDE-SUGAR TRANSMEMBRANE TRANSPORTER"/>
    <property type="match status" value="1"/>
</dbReference>
<keyword evidence="5 7" id="KW-1133">Transmembrane helix</keyword>
<dbReference type="SUPFAM" id="SSF103481">
    <property type="entry name" value="Multidrug resistance efflux transporter EmrE"/>
    <property type="match status" value="1"/>
</dbReference>
<name>A0A0N4TSQ9_BRUPA</name>
<comment type="similarity">
    <text evidence="2">Belongs to the nucleotide-sugar transporter family. SLC35A subfamily.</text>
</comment>
<protein>
    <submittedName>
        <fullName evidence="10">UDP-N-acetylmuramyl pentapeptide phosphotransferase/UDP-N-acetylglucosamine-1-phosphate transferase</fullName>
    </submittedName>
</protein>
<keyword evidence="4 7" id="KW-0812">Transmembrane</keyword>